<evidence type="ECO:0000313" key="6">
    <source>
        <dbReference type="Proteomes" id="UP001144256"/>
    </source>
</evidence>
<dbReference type="AlphaFoldDB" id="A0A9W5YE00"/>
<dbReference type="PANTHER" id="PTHR45982">
    <property type="entry name" value="REGULATOR OF CHROMOSOME CONDENSATION"/>
    <property type="match status" value="1"/>
</dbReference>
<feature type="domain" description="RCC1-like" evidence="4">
    <location>
        <begin position="37"/>
        <end position="276"/>
    </location>
</feature>
<reference evidence="5" key="1">
    <citation type="submission" date="2022-06" db="EMBL/GenBank/DDBJ databases">
        <title>Vallitalea longa sp. nov., an anaerobic bacterium isolated from marine sediment.</title>
        <authorList>
            <person name="Hirano S."/>
            <person name="Terahara T."/>
            <person name="Mori K."/>
            <person name="Hamada M."/>
            <person name="Matsumoto R."/>
            <person name="Kobayashi T."/>
        </authorList>
    </citation>
    <scope>NUCLEOTIDE SEQUENCE</scope>
    <source>
        <strain evidence="5">SH18-1</strain>
    </source>
</reference>
<feature type="signal peptide" evidence="3">
    <location>
        <begin position="1"/>
        <end position="23"/>
    </location>
</feature>
<dbReference type="Pfam" id="PF25390">
    <property type="entry name" value="WD40_RLD"/>
    <property type="match status" value="1"/>
</dbReference>
<dbReference type="Gene3D" id="2.130.10.30">
    <property type="entry name" value="Regulator of chromosome condensation 1/beta-lactamase-inhibitor protein II"/>
    <property type="match status" value="2"/>
</dbReference>
<dbReference type="GO" id="GO:0005085">
    <property type="term" value="F:guanyl-nucleotide exchange factor activity"/>
    <property type="evidence" value="ECO:0007669"/>
    <property type="project" value="TreeGrafter"/>
</dbReference>
<comment type="caution">
    <text evidence="5">The sequence shown here is derived from an EMBL/GenBank/DDBJ whole genome shotgun (WGS) entry which is preliminary data.</text>
</comment>
<dbReference type="PANTHER" id="PTHR45982:SF1">
    <property type="entry name" value="REGULATOR OF CHROMOSOME CONDENSATION"/>
    <property type="match status" value="1"/>
</dbReference>
<keyword evidence="1" id="KW-0344">Guanine-nucleotide releasing factor</keyword>
<accession>A0A9W5YE00</accession>
<dbReference type="RefSeq" id="WP_281816157.1">
    <property type="nucleotide sequence ID" value="NZ_BRLB01000008.1"/>
</dbReference>
<feature type="chain" id="PRO_5040890497" description="RCC1-like domain-containing protein" evidence="3">
    <location>
        <begin position="24"/>
        <end position="386"/>
    </location>
</feature>
<evidence type="ECO:0000256" key="2">
    <source>
        <dbReference type="ARBA" id="ARBA00022737"/>
    </source>
</evidence>
<protein>
    <recommendedName>
        <fullName evidence="4">RCC1-like domain-containing protein</fullName>
    </recommendedName>
</protein>
<dbReference type="Pfam" id="PF00415">
    <property type="entry name" value="RCC1"/>
    <property type="match status" value="2"/>
</dbReference>
<evidence type="ECO:0000256" key="1">
    <source>
        <dbReference type="ARBA" id="ARBA00022658"/>
    </source>
</evidence>
<dbReference type="InterPro" id="IPR058923">
    <property type="entry name" value="RCC1-like_dom"/>
</dbReference>
<dbReference type="PROSITE" id="PS51257">
    <property type="entry name" value="PROKAR_LIPOPROTEIN"/>
    <property type="match status" value="1"/>
</dbReference>
<name>A0A9W5YE00_9FIRM</name>
<keyword evidence="2" id="KW-0677">Repeat</keyword>
<dbReference type="PRINTS" id="PR00633">
    <property type="entry name" value="RCCNDNSATION"/>
</dbReference>
<gene>
    <name evidence="5" type="ORF">SH1V18_26690</name>
</gene>
<dbReference type="SUPFAM" id="SSF50985">
    <property type="entry name" value="RCC1/BLIP-II"/>
    <property type="match status" value="2"/>
</dbReference>
<evidence type="ECO:0000313" key="5">
    <source>
        <dbReference type="EMBL" id="GKX30189.1"/>
    </source>
</evidence>
<keyword evidence="3" id="KW-0732">Signal</keyword>
<dbReference type="PROSITE" id="PS50012">
    <property type="entry name" value="RCC1_3"/>
    <property type="match status" value="4"/>
</dbReference>
<dbReference type="GO" id="GO:0005737">
    <property type="term" value="C:cytoplasm"/>
    <property type="evidence" value="ECO:0007669"/>
    <property type="project" value="TreeGrafter"/>
</dbReference>
<dbReference type="InterPro" id="IPR009091">
    <property type="entry name" value="RCC1/BLIP-II"/>
</dbReference>
<evidence type="ECO:0000256" key="3">
    <source>
        <dbReference type="SAM" id="SignalP"/>
    </source>
</evidence>
<keyword evidence="6" id="KW-1185">Reference proteome</keyword>
<dbReference type="InterPro" id="IPR051553">
    <property type="entry name" value="Ran_GTPase-activating"/>
</dbReference>
<sequence length="386" mass="41899">MKINKILLCILTISIILSGCTQKQDIVPEASNATAATDNGVIDEKQSNKVISILAGEDYSVALLEDGSIFFWGNNKLGIKNPGIEDDIKTPTLIKKIPNVVKVTGGWSHLLAIDANGDVWGVGSNGSGQLGDGTFESKDTIFKLDKVNSIIDIDSQGDTVIALKDNGEVWTWGDNMYGQLGTSRENIEMPEGVTGLNDFKQVVTGGLYSLALKNDGNVYAWGYFRELNLCTDNFAAEPSKVIGISEIKSISGSPSSMLALKEDGTVWYWGDVDEVQQVEGLNNIVSIAKGDFHNLAIDNQGKVWTWGDNEYGELGYGFAENDYFTPRQIEGLENIIAVSGGDGHSIALDSNGDVWTWGKNDKGQLGDNTNIDKYEPTKIEIKDNLN</sequence>
<dbReference type="InterPro" id="IPR000408">
    <property type="entry name" value="Reg_chr_condens"/>
</dbReference>
<proteinExistence type="predicted"/>
<evidence type="ECO:0000259" key="4">
    <source>
        <dbReference type="Pfam" id="PF25390"/>
    </source>
</evidence>
<dbReference type="PROSITE" id="PS00626">
    <property type="entry name" value="RCC1_2"/>
    <property type="match status" value="1"/>
</dbReference>
<organism evidence="5 6">
    <name type="scientific">Vallitalea longa</name>
    <dbReference type="NCBI Taxonomy" id="2936439"/>
    <lineage>
        <taxon>Bacteria</taxon>
        <taxon>Bacillati</taxon>
        <taxon>Bacillota</taxon>
        <taxon>Clostridia</taxon>
        <taxon>Lachnospirales</taxon>
        <taxon>Vallitaleaceae</taxon>
        <taxon>Vallitalea</taxon>
    </lineage>
</organism>
<dbReference type="EMBL" id="BRLB01000008">
    <property type="protein sequence ID" value="GKX30189.1"/>
    <property type="molecule type" value="Genomic_DNA"/>
</dbReference>
<dbReference type="Proteomes" id="UP001144256">
    <property type="component" value="Unassembled WGS sequence"/>
</dbReference>